<dbReference type="GeneID" id="38775887"/>
<feature type="chain" id="PRO_5019206132" evidence="2">
    <location>
        <begin position="26"/>
        <end position="348"/>
    </location>
</feature>
<evidence type="ECO:0000256" key="2">
    <source>
        <dbReference type="SAM" id="SignalP"/>
    </source>
</evidence>
<sequence length="348" mass="36897">MCLRNHGGSYLTWGFFLMLEPQLGAITNILAIVPPAPSSSLTSPSGPTAKAAVDVSFINVDPSIENLIDMLSGSHTGLTSGFELLNAMKLKPAFGVGSPTLEVIAFIERIENTDPNAPDLSEDDLGTAWGHYQFTAGSMTSSSVLTSWDSIGNDAARRLIAAAMKTCKVARHVCFVNGIEANTYLSDTYLETTFEILWQLWKAAGGPIVKGKSKAVPPSDAHTMSTTGIPESSAATQTSGVSASADNAQSSPRTSPPVNDSVPSNSSGTGKLETDTRDSDPSTDELFEWIIDRKLAGNMKLGKKSSSMKKDKLVSIILSAEAMGQPLKAEVETIVQQRKVKKMAALKG</sequence>
<dbReference type="OrthoDB" id="3227833at2759"/>
<proteinExistence type="predicted"/>
<feature type="compositionally biased region" description="Low complexity" evidence="1">
    <location>
        <begin position="256"/>
        <end position="267"/>
    </location>
</feature>
<dbReference type="Proteomes" id="UP000287166">
    <property type="component" value="Unassembled WGS sequence"/>
</dbReference>
<keyword evidence="2" id="KW-0732">Signal</keyword>
<dbReference type="InParanoid" id="A0A401G9X4"/>
<keyword evidence="4" id="KW-1185">Reference proteome</keyword>
<reference evidence="3 4" key="1">
    <citation type="journal article" date="2018" name="Sci. Rep.">
        <title>Genome sequence of the cauliflower mushroom Sparassis crispa (Hanabiratake) and its association with beneficial usage.</title>
        <authorList>
            <person name="Kiyama R."/>
            <person name="Furutani Y."/>
            <person name="Kawaguchi K."/>
            <person name="Nakanishi T."/>
        </authorList>
    </citation>
    <scope>NUCLEOTIDE SEQUENCE [LARGE SCALE GENOMIC DNA]</scope>
</reference>
<dbReference type="EMBL" id="BFAD01000002">
    <property type="protein sequence ID" value="GBE78970.1"/>
    <property type="molecule type" value="Genomic_DNA"/>
</dbReference>
<accession>A0A401G9X4</accession>
<evidence type="ECO:0000256" key="1">
    <source>
        <dbReference type="SAM" id="MobiDB-lite"/>
    </source>
</evidence>
<comment type="caution">
    <text evidence="3">The sequence shown here is derived from an EMBL/GenBank/DDBJ whole genome shotgun (WGS) entry which is preliminary data.</text>
</comment>
<name>A0A401G9X4_9APHY</name>
<organism evidence="3 4">
    <name type="scientific">Sparassis crispa</name>
    <dbReference type="NCBI Taxonomy" id="139825"/>
    <lineage>
        <taxon>Eukaryota</taxon>
        <taxon>Fungi</taxon>
        <taxon>Dikarya</taxon>
        <taxon>Basidiomycota</taxon>
        <taxon>Agaricomycotina</taxon>
        <taxon>Agaricomycetes</taxon>
        <taxon>Polyporales</taxon>
        <taxon>Sparassidaceae</taxon>
        <taxon>Sparassis</taxon>
    </lineage>
</organism>
<dbReference type="RefSeq" id="XP_027609883.1">
    <property type="nucleotide sequence ID" value="XM_027754082.1"/>
</dbReference>
<protein>
    <submittedName>
        <fullName evidence="3">Uncharacterized protein</fullName>
    </submittedName>
</protein>
<feature type="signal peptide" evidence="2">
    <location>
        <begin position="1"/>
        <end position="25"/>
    </location>
</feature>
<dbReference type="AlphaFoldDB" id="A0A401G9X4"/>
<feature type="compositionally biased region" description="Polar residues" evidence="1">
    <location>
        <begin position="222"/>
        <end position="253"/>
    </location>
</feature>
<feature type="region of interest" description="Disordered" evidence="1">
    <location>
        <begin position="211"/>
        <end position="283"/>
    </location>
</feature>
<evidence type="ECO:0000313" key="4">
    <source>
        <dbReference type="Proteomes" id="UP000287166"/>
    </source>
</evidence>
<gene>
    <name evidence="3" type="ORF">SCP_0201670</name>
</gene>
<evidence type="ECO:0000313" key="3">
    <source>
        <dbReference type="EMBL" id="GBE78970.1"/>
    </source>
</evidence>
<dbReference type="STRING" id="139825.A0A401G9X4"/>